<dbReference type="Proteomes" id="UP001251528">
    <property type="component" value="Unassembled WGS sequence"/>
</dbReference>
<dbReference type="EMBL" id="JASWJB010000105">
    <property type="protein sequence ID" value="KAK2597440.1"/>
    <property type="molecule type" value="Genomic_DNA"/>
</dbReference>
<name>A0AAJ0CR89_9HYPO</name>
<sequence>MKNLSDDPNDFDNTGAGAFIAGVIGSSKYGVAENTTVFSIKINISWVQVYAPGGGGVGSVLRGGDSMWATGTEVASLHVARLGGYFLGLGDKTE</sequence>
<keyword evidence="2" id="KW-1185">Reference proteome</keyword>
<comment type="caution">
    <text evidence="1">The sequence shown here is derived from an EMBL/GenBank/DDBJ whole genome shotgun (WGS) entry which is preliminary data.</text>
</comment>
<protein>
    <submittedName>
        <fullName evidence="1">Uncharacterized protein</fullName>
    </submittedName>
</protein>
<accession>A0AAJ0CR89</accession>
<organism evidence="1 2">
    <name type="scientific">Conoideocrella luteorostrata</name>
    <dbReference type="NCBI Taxonomy" id="1105319"/>
    <lineage>
        <taxon>Eukaryota</taxon>
        <taxon>Fungi</taxon>
        <taxon>Dikarya</taxon>
        <taxon>Ascomycota</taxon>
        <taxon>Pezizomycotina</taxon>
        <taxon>Sordariomycetes</taxon>
        <taxon>Hypocreomycetidae</taxon>
        <taxon>Hypocreales</taxon>
        <taxon>Clavicipitaceae</taxon>
        <taxon>Conoideocrella</taxon>
    </lineage>
</organism>
<dbReference type="AlphaFoldDB" id="A0AAJ0CR89"/>
<reference evidence="1" key="1">
    <citation type="submission" date="2023-06" db="EMBL/GenBank/DDBJ databases">
        <title>Conoideocrella luteorostrata (Hypocreales: Clavicipitaceae), a potential biocontrol fungus for elongate hemlock scale in United States Christmas tree production areas.</title>
        <authorList>
            <person name="Barrett H."/>
            <person name="Lovett B."/>
            <person name="Macias A.M."/>
            <person name="Stajich J.E."/>
            <person name="Kasson M.T."/>
        </authorList>
    </citation>
    <scope>NUCLEOTIDE SEQUENCE</scope>
    <source>
        <strain evidence="1">ARSEF 14590</strain>
    </source>
</reference>
<gene>
    <name evidence="1" type="ORF">QQS21_005988</name>
</gene>
<proteinExistence type="predicted"/>
<evidence type="ECO:0000313" key="1">
    <source>
        <dbReference type="EMBL" id="KAK2597440.1"/>
    </source>
</evidence>
<evidence type="ECO:0000313" key="2">
    <source>
        <dbReference type="Proteomes" id="UP001251528"/>
    </source>
</evidence>